<dbReference type="InterPro" id="IPR002669">
    <property type="entry name" value="UreD"/>
</dbReference>
<evidence type="ECO:0000313" key="4">
    <source>
        <dbReference type="Proteomes" id="UP001385809"/>
    </source>
</evidence>
<keyword evidence="4" id="KW-1185">Reference proteome</keyword>
<dbReference type="Proteomes" id="UP001385809">
    <property type="component" value="Unassembled WGS sequence"/>
</dbReference>
<reference evidence="3 4" key="1">
    <citation type="submission" date="2024-03" db="EMBL/GenBank/DDBJ databases">
        <title>Actinomycetospora sp. OC33-EN08, a novel actinomycete isolated from wild orchid (Aerides multiflora).</title>
        <authorList>
            <person name="Suriyachadkun C."/>
        </authorList>
    </citation>
    <scope>NUCLEOTIDE SEQUENCE [LARGE SCALE GENOMIC DNA]</scope>
    <source>
        <strain evidence="3 4">OC33-EN08</strain>
    </source>
</reference>
<evidence type="ECO:0000256" key="2">
    <source>
        <dbReference type="HAMAP-Rule" id="MF_01384"/>
    </source>
</evidence>
<gene>
    <name evidence="2" type="primary">ureD</name>
    <name evidence="3" type="ORF">WCD74_15710</name>
</gene>
<keyword evidence="1 2" id="KW-0143">Chaperone</keyword>
<dbReference type="RefSeq" id="WP_337695801.1">
    <property type="nucleotide sequence ID" value="NZ_JBBEGN010000007.1"/>
</dbReference>
<evidence type="ECO:0000313" key="3">
    <source>
        <dbReference type="EMBL" id="MEJ2869221.1"/>
    </source>
</evidence>
<name>A0ABU8MPH4_9PSEU</name>
<comment type="subunit">
    <text evidence="2">UreD, UreF and UreG form a complex that acts as a GTP-hydrolysis-dependent molecular chaperone, activating the urease apoprotein by helping to assemble the nickel containing metallocenter of UreC. The UreE protein probably delivers the nickel.</text>
</comment>
<dbReference type="Pfam" id="PF01774">
    <property type="entry name" value="UreD"/>
    <property type="match status" value="1"/>
</dbReference>
<comment type="similarity">
    <text evidence="2">Belongs to the UreD family.</text>
</comment>
<comment type="function">
    <text evidence="2">Required for maturation of urease via the functional incorporation of the urease nickel metallocenter.</text>
</comment>
<accession>A0ABU8MPH4</accession>
<keyword evidence="2" id="KW-0996">Nickel insertion</keyword>
<comment type="subcellular location">
    <subcellularLocation>
        <location evidence="2">Cytoplasm</location>
    </subcellularLocation>
</comment>
<dbReference type="HAMAP" id="MF_01384">
    <property type="entry name" value="UreD"/>
    <property type="match status" value="1"/>
</dbReference>
<keyword evidence="2" id="KW-0963">Cytoplasm</keyword>
<comment type="caution">
    <text evidence="3">The sequence shown here is derived from an EMBL/GenBank/DDBJ whole genome shotgun (WGS) entry which is preliminary data.</text>
</comment>
<evidence type="ECO:0000256" key="1">
    <source>
        <dbReference type="ARBA" id="ARBA00023186"/>
    </source>
</evidence>
<protein>
    <recommendedName>
        <fullName evidence="2">Urease accessory protein UreD</fullName>
    </recommendedName>
</protein>
<organism evidence="3 4">
    <name type="scientific">Actinomycetospora aurantiaca</name>
    <dbReference type="NCBI Taxonomy" id="3129233"/>
    <lineage>
        <taxon>Bacteria</taxon>
        <taxon>Bacillati</taxon>
        <taxon>Actinomycetota</taxon>
        <taxon>Actinomycetes</taxon>
        <taxon>Pseudonocardiales</taxon>
        <taxon>Pseudonocardiaceae</taxon>
        <taxon>Actinomycetospora</taxon>
    </lineage>
</organism>
<proteinExistence type="inferred from homology"/>
<dbReference type="EMBL" id="JBBEGN010000007">
    <property type="protein sequence ID" value="MEJ2869221.1"/>
    <property type="molecule type" value="Genomic_DNA"/>
</dbReference>
<sequence>MRVPTTEVVACARVSVVDGRLTWASAPPVVLRRTGPRQVHVVAVGGGPLGGDRLRLVVEVGPGERLTVHTAAATVVQPGREAGAEAAFAVDLRVADGGELVWRPEPTVVCDGAAWSSSVRVDLAGSARARVVEQVVLGRAGQRGGRCSSALDVVVDGAPLLATTTVLDGADPALTGIGGTGGARSVGTVLLVGDDPDGEDAGAEDGVVWARSPLAGPGSLLTAVGTVRGVGRALARDDERALVGPASGAPDG</sequence>